<proteinExistence type="inferred from homology"/>
<feature type="region of interest" description="Disordered" evidence="6">
    <location>
        <begin position="180"/>
        <end position="208"/>
    </location>
</feature>
<feature type="compositionally biased region" description="Gly residues" evidence="6">
    <location>
        <begin position="128"/>
        <end position="142"/>
    </location>
</feature>
<keyword evidence="1 5" id="KW-0808">Transferase</keyword>
<evidence type="ECO:0000256" key="1">
    <source>
        <dbReference type="ARBA" id="ARBA00022679"/>
    </source>
</evidence>
<evidence type="ECO:0000313" key="7">
    <source>
        <dbReference type="EMBL" id="GAA4247985.1"/>
    </source>
</evidence>
<comment type="pathway">
    <text evidence="5">Cofactor biosynthesis; coenzyme F420 biosynthesis.</text>
</comment>
<evidence type="ECO:0000256" key="3">
    <source>
        <dbReference type="ARBA" id="ARBA00022741"/>
    </source>
</evidence>
<feature type="compositionally biased region" description="Basic and acidic residues" evidence="6">
    <location>
        <begin position="189"/>
        <end position="208"/>
    </location>
</feature>
<gene>
    <name evidence="5" type="primary">fbiD</name>
    <name evidence="7" type="ORF">GCM10022255_026120</name>
</gene>
<protein>
    <recommendedName>
        <fullName evidence="5">Phosphoenolpyruvate guanylyltransferase</fullName>
        <shortName evidence="5">PEP guanylyltransferase</shortName>
        <ecNumber evidence="5">2.7.7.105</ecNumber>
    </recommendedName>
</protein>
<comment type="function">
    <text evidence="5">Guanylyltransferase that catalyzes the activation of phosphoenolpyruvate (PEP) as enolpyruvoyl-2-diphospho-5'-guanosine, via the condensation of PEP with GTP. It is involved in the biosynthesis of coenzyme F420, a hydride carrier cofactor.</text>
</comment>
<evidence type="ECO:0000256" key="4">
    <source>
        <dbReference type="ARBA" id="ARBA00023134"/>
    </source>
</evidence>
<dbReference type="SUPFAM" id="SSF53448">
    <property type="entry name" value="Nucleotide-diphospho-sugar transferases"/>
    <property type="match status" value="2"/>
</dbReference>
<dbReference type="HAMAP" id="MF_02114">
    <property type="entry name" value="CofC"/>
    <property type="match status" value="1"/>
</dbReference>
<sequence>MHCHGQSTIQPTASERPAAWVAVVPVKPLRAAKTRLRGAVPEAVHPDLVLAMARDTVAAALACRAVARVVVICDDPAVCAELTTLGALCLPDAPAAGLNAALAYGAQAAQRPLGPFHARATATDGEPGADGPGSALGAGGTAGADEADVNRTQRDQLTAPERADATGADAALMGAARTPAVHPGAGRADAARTDAARTDAARTETGRADAGRADAVSVVALTADLPAMRPEDLESALVAAARTGRRAFVPDLEGTGTVLLAAPAGQALTPHFGPGSAAAHLRSGAVRLDGAWPSLRRDVDTAADLDAAARLGLGTHTGQVICTVA</sequence>
<keyword evidence="3 5" id="KW-0547">Nucleotide-binding</keyword>
<keyword evidence="4 5" id="KW-0342">GTP-binding</keyword>
<feature type="binding site" evidence="5">
    <location>
        <position position="276"/>
    </location>
    <ligand>
        <name>phosphoenolpyruvate</name>
        <dbReference type="ChEBI" id="CHEBI:58702"/>
    </ligand>
</feature>
<organism evidence="7 8">
    <name type="scientific">Dactylosporangium darangshiense</name>
    <dbReference type="NCBI Taxonomy" id="579108"/>
    <lineage>
        <taxon>Bacteria</taxon>
        <taxon>Bacillati</taxon>
        <taxon>Actinomycetota</taxon>
        <taxon>Actinomycetes</taxon>
        <taxon>Micromonosporales</taxon>
        <taxon>Micromonosporaceae</taxon>
        <taxon>Dactylosporangium</taxon>
    </lineage>
</organism>
<comment type="similarity">
    <text evidence="5">Belongs to the CofC family.</text>
</comment>
<keyword evidence="8" id="KW-1185">Reference proteome</keyword>
<dbReference type="InterPro" id="IPR002835">
    <property type="entry name" value="CofC"/>
</dbReference>
<dbReference type="EC" id="2.7.7.105" evidence="5"/>
<accession>A0ABP8D6D6</accession>
<dbReference type="PANTHER" id="PTHR40392:SF1">
    <property type="entry name" value="2-PHOSPHO-L-LACTATE GUANYLYLTRANSFERASE"/>
    <property type="match status" value="1"/>
</dbReference>
<feature type="binding site" evidence="5">
    <location>
        <position position="257"/>
    </location>
    <ligand>
        <name>phosphoenolpyruvate</name>
        <dbReference type="ChEBI" id="CHEBI:58702"/>
    </ligand>
</feature>
<comment type="catalytic activity">
    <reaction evidence="5">
        <text>phosphoenolpyruvate + GTP + H(+) = enolpyruvoyl-2-diphospho-5'-guanosine + diphosphate</text>
        <dbReference type="Rhea" id="RHEA:30519"/>
        <dbReference type="ChEBI" id="CHEBI:15378"/>
        <dbReference type="ChEBI" id="CHEBI:33019"/>
        <dbReference type="ChEBI" id="CHEBI:37565"/>
        <dbReference type="ChEBI" id="CHEBI:58702"/>
        <dbReference type="ChEBI" id="CHEBI:143701"/>
        <dbReference type="EC" id="2.7.7.105"/>
    </reaction>
</comment>
<comment type="caution">
    <text evidence="7">The sequence shown here is derived from an EMBL/GenBank/DDBJ whole genome shotgun (WGS) entry which is preliminary data.</text>
</comment>
<evidence type="ECO:0000313" key="8">
    <source>
        <dbReference type="Proteomes" id="UP001500620"/>
    </source>
</evidence>
<evidence type="ECO:0000256" key="2">
    <source>
        <dbReference type="ARBA" id="ARBA00022695"/>
    </source>
</evidence>
<dbReference type="EMBL" id="BAABAT010000005">
    <property type="protein sequence ID" value="GAA4247985.1"/>
    <property type="molecule type" value="Genomic_DNA"/>
</dbReference>
<name>A0ABP8D6D6_9ACTN</name>
<dbReference type="Proteomes" id="UP001500620">
    <property type="component" value="Unassembled WGS sequence"/>
</dbReference>
<evidence type="ECO:0000256" key="6">
    <source>
        <dbReference type="SAM" id="MobiDB-lite"/>
    </source>
</evidence>
<dbReference type="PANTHER" id="PTHR40392">
    <property type="entry name" value="2-PHOSPHO-L-LACTATE GUANYLYLTRANSFERASE"/>
    <property type="match status" value="1"/>
</dbReference>
<dbReference type="Gene3D" id="3.90.550.10">
    <property type="entry name" value="Spore Coat Polysaccharide Biosynthesis Protein SpsA, Chain A"/>
    <property type="match status" value="2"/>
</dbReference>
<dbReference type="InterPro" id="IPR029044">
    <property type="entry name" value="Nucleotide-diphossugar_trans"/>
</dbReference>
<feature type="binding site" evidence="5">
    <location>
        <position position="273"/>
    </location>
    <ligand>
        <name>phosphoenolpyruvate</name>
        <dbReference type="ChEBI" id="CHEBI:58702"/>
    </ligand>
</feature>
<feature type="region of interest" description="Disordered" evidence="6">
    <location>
        <begin position="118"/>
        <end position="149"/>
    </location>
</feature>
<keyword evidence="2 5" id="KW-0548">Nucleotidyltransferase</keyword>
<evidence type="ECO:0000256" key="5">
    <source>
        <dbReference type="HAMAP-Rule" id="MF_02114"/>
    </source>
</evidence>
<reference evidence="8" key="1">
    <citation type="journal article" date="2019" name="Int. J. Syst. Evol. Microbiol.">
        <title>The Global Catalogue of Microorganisms (GCM) 10K type strain sequencing project: providing services to taxonomists for standard genome sequencing and annotation.</title>
        <authorList>
            <consortium name="The Broad Institute Genomics Platform"/>
            <consortium name="The Broad Institute Genome Sequencing Center for Infectious Disease"/>
            <person name="Wu L."/>
            <person name="Ma J."/>
        </authorList>
    </citation>
    <scope>NUCLEOTIDE SEQUENCE [LARGE SCALE GENOMIC DNA]</scope>
    <source>
        <strain evidence="8">JCM 17441</strain>
    </source>
</reference>